<feature type="transmembrane region" description="Helical" evidence="6">
    <location>
        <begin position="102"/>
        <end position="124"/>
    </location>
</feature>
<dbReference type="EMBL" id="JAESVA010000006">
    <property type="protein sequence ID" value="MCB8882243.1"/>
    <property type="molecule type" value="Genomic_DNA"/>
</dbReference>
<evidence type="ECO:0000256" key="1">
    <source>
        <dbReference type="ARBA" id="ARBA00004651"/>
    </source>
</evidence>
<dbReference type="PANTHER" id="PTHR32196">
    <property type="entry name" value="ABC TRANSPORTER PERMEASE PROTEIN YPHD-RELATED-RELATED"/>
    <property type="match status" value="1"/>
</dbReference>
<organism evidence="7 8">
    <name type="scientific">Acidisoma cellulosilyticum</name>
    <dbReference type="NCBI Taxonomy" id="2802395"/>
    <lineage>
        <taxon>Bacteria</taxon>
        <taxon>Pseudomonadati</taxon>
        <taxon>Pseudomonadota</taxon>
        <taxon>Alphaproteobacteria</taxon>
        <taxon>Acetobacterales</taxon>
        <taxon>Acidocellaceae</taxon>
        <taxon>Acidisoma</taxon>
    </lineage>
</organism>
<keyword evidence="2" id="KW-1003">Cell membrane</keyword>
<comment type="caution">
    <text evidence="7">The sequence shown here is derived from an EMBL/GenBank/DDBJ whole genome shotgun (WGS) entry which is preliminary data.</text>
</comment>
<keyword evidence="5 6" id="KW-0472">Membrane</keyword>
<accession>A0A964E5R3</accession>
<evidence type="ECO:0000256" key="3">
    <source>
        <dbReference type="ARBA" id="ARBA00022692"/>
    </source>
</evidence>
<feature type="transmembrane region" description="Helical" evidence="6">
    <location>
        <begin position="131"/>
        <end position="153"/>
    </location>
</feature>
<reference evidence="7 8" key="1">
    <citation type="journal article" date="2021" name="Microorganisms">
        <title>Acidisoma silvae sp. nov. and Acidisomacellulosilytica sp. nov., Two Acidophilic Bacteria Isolated from Decaying Wood, Hydrolyzing Cellulose and Producing Poly-3-hydroxybutyrate.</title>
        <authorList>
            <person name="Mieszkin S."/>
            <person name="Pouder E."/>
            <person name="Uroz S."/>
            <person name="Simon-Colin C."/>
            <person name="Alain K."/>
        </authorList>
    </citation>
    <scope>NUCLEOTIDE SEQUENCE [LARGE SCALE GENOMIC DNA]</scope>
    <source>
        <strain evidence="7 8">HW T5.17</strain>
    </source>
</reference>
<keyword evidence="4 6" id="KW-1133">Transmembrane helix</keyword>
<feature type="transmembrane region" description="Helical" evidence="6">
    <location>
        <begin position="173"/>
        <end position="191"/>
    </location>
</feature>
<proteinExistence type="predicted"/>
<dbReference type="CDD" id="cd06579">
    <property type="entry name" value="TM_PBP1_transp_AraH_like"/>
    <property type="match status" value="1"/>
</dbReference>
<comment type="subcellular location">
    <subcellularLocation>
        <location evidence="1">Cell membrane</location>
        <topology evidence="1">Multi-pass membrane protein</topology>
    </subcellularLocation>
</comment>
<evidence type="ECO:0000256" key="2">
    <source>
        <dbReference type="ARBA" id="ARBA00022475"/>
    </source>
</evidence>
<dbReference type="GO" id="GO:0005886">
    <property type="term" value="C:plasma membrane"/>
    <property type="evidence" value="ECO:0007669"/>
    <property type="project" value="UniProtKB-SubCell"/>
</dbReference>
<name>A0A964E5R3_9PROT</name>
<evidence type="ECO:0000256" key="5">
    <source>
        <dbReference type="ARBA" id="ARBA00023136"/>
    </source>
</evidence>
<feature type="transmembrane region" description="Helical" evidence="6">
    <location>
        <begin position="24"/>
        <end position="45"/>
    </location>
</feature>
<dbReference type="InterPro" id="IPR001851">
    <property type="entry name" value="ABC_transp_permease"/>
</dbReference>
<feature type="transmembrane region" description="Helical" evidence="6">
    <location>
        <begin position="57"/>
        <end position="82"/>
    </location>
</feature>
<feature type="transmembrane region" description="Helical" evidence="6">
    <location>
        <begin position="278"/>
        <end position="299"/>
    </location>
</feature>
<keyword evidence="3 6" id="KW-0812">Transmembrane</keyword>
<feature type="transmembrane region" description="Helical" evidence="6">
    <location>
        <begin position="305"/>
        <end position="322"/>
    </location>
</feature>
<dbReference type="RefSeq" id="WP_227308906.1">
    <property type="nucleotide sequence ID" value="NZ_JAESVA010000006.1"/>
</dbReference>
<feature type="transmembrane region" description="Helical" evidence="6">
    <location>
        <begin position="220"/>
        <end position="242"/>
    </location>
</feature>
<dbReference type="AlphaFoldDB" id="A0A964E5R3"/>
<evidence type="ECO:0000256" key="4">
    <source>
        <dbReference type="ARBA" id="ARBA00022989"/>
    </source>
</evidence>
<protein>
    <submittedName>
        <fullName evidence="7">ABC transporter permease</fullName>
    </submittedName>
</protein>
<evidence type="ECO:0000256" key="6">
    <source>
        <dbReference type="SAM" id="Phobius"/>
    </source>
</evidence>
<gene>
    <name evidence="7" type="ORF">ACELLULO517_18495</name>
</gene>
<evidence type="ECO:0000313" key="8">
    <source>
        <dbReference type="Proteomes" id="UP000721844"/>
    </source>
</evidence>
<keyword evidence="8" id="KW-1185">Reference proteome</keyword>
<evidence type="ECO:0000313" key="7">
    <source>
        <dbReference type="EMBL" id="MCB8882243.1"/>
    </source>
</evidence>
<dbReference type="Pfam" id="PF02653">
    <property type="entry name" value="BPD_transp_2"/>
    <property type="match status" value="1"/>
</dbReference>
<sequence>MSATTDLQPGRSGPRLSAAVRRGALPWLILAVVYALCVIASADFLTWHTIRLQLIQAAFIGLVAIGETLAILIGHIDLSIPWTITLTGIFATNLYAAHPHEWVAFGAAIGIGVAVGLVNMLGVYVLRVNSLIWTLSINLMLQGLTLIYTNAAAPTTVVPPAAKFLALGMVGEIPMAAVLWAVCAVIVIGALRFTPFGRAVYAIGSNELVALVSGIRLGRVYAAVFITSGVMAALVGLLLSGYSSQAYLGMGDDYLLPPVAAVVIGGSRLAGGEGGYGGSIAGAMTVILLEAMLITLNVSQGEREIVFGAILLALAFLFLGRSRR</sequence>
<dbReference type="GO" id="GO:0022857">
    <property type="term" value="F:transmembrane transporter activity"/>
    <property type="evidence" value="ECO:0007669"/>
    <property type="project" value="InterPro"/>
</dbReference>
<dbReference type="Proteomes" id="UP000721844">
    <property type="component" value="Unassembled WGS sequence"/>
</dbReference>